<sequence>MATILSLPVRQQQDSSKSNIVTSKFPKHFGVKTRINRMFKWCNKIRYIHMLILVFCTQLAVWLPLMSNTSTETIELSMNRINVSLAANEIYDRAYASEYFRLIH</sequence>
<dbReference type="EMBL" id="CAJNYD010003828">
    <property type="protein sequence ID" value="CAF3545038.1"/>
    <property type="molecule type" value="Genomic_DNA"/>
</dbReference>
<dbReference type="Proteomes" id="UP000663869">
    <property type="component" value="Unassembled WGS sequence"/>
</dbReference>
<evidence type="ECO:0000256" key="1">
    <source>
        <dbReference type="SAM" id="Phobius"/>
    </source>
</evidence>
<protein>
    <submittedName>
        <fullName evidence="2">Uncharacterized protein</fullName>
    </submittedName>
</protein>
<evidence type="ECO:0000313" key="3">
    <source>
        <dbReference type="EMBL" id="CAF3545038.1"/>
    </source>
</evidence>
<name>A0A817MC57_9BILA</name>
<dbReference type="AlphaFoldDB" id="A0A817MC57"/>
<evidence type="ECO:0000313" key="4">
    <source>
        <dbReference type="EMBL" id="CAF3615119.1"/>
    </source>
</evidence>
<keyword evidence="1" id="KW-0472">Membrane</keyword>
<proteinExistence type="predicted"/>
<keyword evidence="1" id="KW-1133">Transmembrane helix</keyword>
<dbReference type="EMBL" id="CAJNXB010000475">
    <property type="protein sequence ID" value="CAF3057874.1"/>
    <property type="molecule type" value="Genomic_DNA"/>
</dbReference>
<organism evidence="2 5">
    <name type="scientific">Rotaria socialis</name>
    <dbReference type="NCBI Taxonomy" id="392032"/>
    <lineage>
        <taxon>Eukaryota</taxon>
        <taxon>Metazoa</taxon>
        <taxon>Spiralia</taxon>
        <taxon>Gnathifera</taxon>
        <taxon>Rotifera</taxon>
        <taxon>Eurotatoria</taxon>
        <taxon>Bdelloidea</taxon>
        <taxon>Philodinida</taxon>
        <taxon>Philodinidae</taxon>
        <taxon>Rotaria</taxon>
    </lineage>
</organism>
<comment type="caution">
    <text evidence="2">The sequence shown here is derived from an EMBL/GenBank/DDBJ whole genome shotgun (WGS) entry which is preliminary data.</text>
</comment>
<dbReference type="Proteomes" id="UP000663825">
    <property type="component" value="Unassembled WGS sequence"/>
</dbReference>
<reference evidence="2" key="1">
    <citation type="submission" date="2021-02" db="EMBL/GenBank/DDBJ databases">
        <authorList>
            <person name="Nowell W R."/>
        </authorList>
    </citation>
    <scope>NUCLEOTIDE SEQUENCE</scope>
</reference>
<evidence type="ECO:0000313" key="2">
    <source>
        <dbReference type="EMBL" id="CAF3057874.1"/>
    </source>
</evidence>
<gene>
    <name evidence="4" type="ORF">FME351_LOCUS22644</name>
    <name evidence="3" type="ORF">LUA448_LOCUS27660</name>
    <name evidence="2" type="ORF">TIS948_LOCUS4392</name>
</gene>
<keyword evidence="1" id="KW-0812">Transmembrane</keyword>
<dbReference type="EMBL" id="CAJNYU010002963">
    <property type="protein sequence ID" value="CAF3615119.1"/>
    <property type="molecule type" value="Genomic_DNA"/>
</dbReference>
<dbReference type="Proteomes" id="UP000663833">
    <property type="component" value="Unassembled WGS sequence"/>
</dbReference>
<evidence type="ECO:0000313" key="5">
    <source>
        <dbReference type="Proteomes" id="UP000663825"/>
    </source>
</evidence>
<feature type="transmembrane region" description="Helical" evidence="1">
    <location>
        <begin position="47"/>
        <end position="65"/>
    </location>
</feature>
<accession>A0A817MC57</accession>